<keyword evidence="2" id="KW-1185">Reference proteome</keyword>
<sequence length="194" mass="22074">VLNFDIEDDMMHARENAMRSLHRSHRCLRNACLPEASSSNDLTCHGNSHRRNFDRNTRQICCSKKFIATVLQDERRKTKEIGNIASTRFLWNANQESFQKGGDERCNCATCAAIIEVDCSENSTECVLRESENDPPPEQGETFYLFAANEEERKSESLHKLAPYSRGKLYNARVTVSQGIGNMCAQRVPDKEPL</sequence>
<proteinExistence type="predicted"/>
<dbReference type="AlphaFoldDB" id="A0AA40FPA9"/>
<dbReference type="Proteomes" id="UP001177670">
    <property type="component" value="Unassembled WGS sequence"/>
</dbReference>
<reference evidence="1" key="1">
    <citation type="submission" date="2021-10" db="EMBL/GenBank/DDBJ databases">
        <title>Melipona bicolor Genome sequencing and assembly.</title>
        <authorList>
            <person name="Araujo N.S."/>
            <person name="Arias M.C."/>
        </authorList>
    </citation>
    <scope>NUCLEOTIDE SEQUENCE</scope>
    <source>
        <strain evidence="1">USP_2M_L1-L4_2017</strain>
        <tissue evidence="1">Whole body</tissue>
    </source>
</reference>
<accession>A0AA40FPA9</accession>
<name>A0AA40FPA9_9HYME</name>
<protein>
    <submittedName>
        <fullName evidence="1">Uncharacterized protein</fullName>
    </submittedName>
</protein>
<feature type="non-terminal residue" evidence="1">
    <location>
        <position position="1"/>
    </location>
</feature>
<comment type="caution">
    <text evidence="1">The sequence shown here is derived from an EMBL/GenBank/DDBJ whole genome shotgun (WGS) entry which is preliminary data.</text>
</comment>
<organism evidence="1 2">
    <name type="scientific">Melipona bicolor</name>
    <dbReference type="NCBI Taxonomy" id="60889"/>
    <lineage>
        <taxon>Eukaryota</taxon>
        <taxon>Metazoa</taxon>
        <taxon>Ecdysozoa</taxon>
        <taxon>Arthropoda</taxon>
        <taxon>Hexapoda</taxon>
        <taxon>Insecta</taxon>
        <taxon>Pterygota</taxon>
        <taxon>Neoptera</taxon>
        <taxon>Endopterygota</taxon>
        <taxon>Hymenoptera</taxon>
        <taxon>Apocrita</taxon>
        <taxon>Aculeata</taxon>
        <taxon>Apoidea</taxon>
        <taxon>Anthophila</taxon>
        <taxon>Apidae</taxon>
        <taxon>Melipona</taxon>
    </lineage>
</organism>
<gene>
    <name evidence="1" type="ORF">K0M31_009316</name>
</gene>
<evidence type="ECO:0000313" key="2">
    <source>
        <dbReference type="Proteomes" id="UP001177670"/>
    </source>
</evidence>
<evidence type="ECO:0000313" key="1">
    <source>
        <dbReference type="EMBL" id="KAK1122871.1"/>
    </source>
</evidence>
<dbReference type="EMBL" id="JAHYIQ010000022">
    <property type="protein sequence ID" value="KAK1122871.1"/>
    <property type="molecule type" value="Genomic_DNA"/>
</dbReference>